<dbReference type="EMBL" id="JAFIMU010000007">
    <property type="protein sequence ID" value="MBN8230624.1"/>
    <property type="molecule type" value="Genomic_DNA"/>
</dbReference>
<sequence length="129" mass="13907">MGMRRMWLGLAAAVGLAVSTGCGQSPEDSEARLAALEAEGKQMDQALDAVEDRLLGSQGRLAMWNELGRRHQEVSAIQCKVADAHIAAILKHEDKQNQKARIVKQRNSMASVDTAVLTSGKAPAQQRSN</sequence>
<name>A0ABS3DGZ6_9BACT</name>
<proteinExistence type="predicted"/>
<dbReference type="InterPro" id="IPR006311">
    <property type="entry name" value="TAT_signal"/>
</dbReference>
<dbReference type="Proteomes" id="UP000664052">
    <property type="component" value="Unassembled WGS sequence"/>
</dbReference>
<dbReference type="PROSITE" id="PS51318">
    <property type="entry name" value="TAT"/>
    <property type="match status" value="1"/>
</dbReference>
<protein>
    <recommendedName>
        <fullName evidence="4">Lipoprotein</fullName>
    </recommendedName>
</protein>
<keyword evidence="3" id="KW-1185">Reference proteome</keyword>
<evidence type="ECO:0008006" key="4">
    <source>
        <dbReference type="Google" id="ProtNLM"/>
    </source>
</evidence>
<comment type="caution">
    <text evidence="2">The sequence shown here is derived from an EMBL/GenBank/DDBJ whole genome shotgun (WGS) entry which is preliminary data.</text>
</comment>
<evidence type="ECO:0000313" key="3">
    <source>
        <dbReference type="Proteomes" id="UP000664052"/>
    </source>
</evidence>
<gene>
    <name evidence="2" type="ORF">JYK02_24215</name>
</gene>
<accession>A0ABS3DGZ6</accession>
<organism evidence="2 3">
    <name type="scientific">Corallococcus macrosporus</name>
    <dbReference type="NCBI Taxonomy" id="35"/>
    <lineage>
        <taxon>Bacteria</taxon>
        <taxon>Pseudomonadati</taxon>
        <taxon>Myxococcota</taxon>
        <taxon>Myxococcia</taxon>
        <taxon>Myxococcales</taxon>
        <taxon>Cystobacterineae</taxon>
        <taxon>Myxococcaceae</taxon>
        <taxon>Corallococcus</taxon>
    </lineage>
</organism>
<feature type="region of interest" description="Disordered" evidence="1">
    <location>
        <begin position="108"/>
        <end position="129"/>
    </location>
</feature>
<reference evidence="2 3" key="1">
    <citation type="submission" date="2021-02" db="EMBL/GenBank/DDBJ databases">
        <title>De Novo genome assembly of isolated myxobacteria.</title>
        <authorList>
            <person name="Stevens D.C."/>
        </authorList>
    </citation>
    <scope>NUCLEOTIDE SEQUENCE [LARGE SCALE GENOMIC DNA]</scope>
    <source>
        <strain evidence="2 3">ATCC 29039</strain>
    </source>
</reference>
<evidence type="ECO:0000256" key="1">
    <source>
        <dbReference type="SAM" id="MobiDB-lite"/>
    </source>
</evidence>
<evidence type="ECO:0000313" key="2">
    <source>
        <dbReference type="EMBL" id="MBN8230624.1"/>
    </source>
</evidence>
<dbReference type="PROSITE" id="PS51257">
    <property type="entry name" value="PROKAR_LIPOPROTEIN"/>
    <property type="match status" value="1"/>
</dbReference>